<keyword evidence="2" id="KW-1185">Reference proteome</keyword>
<dbReference type="OrthoDB" id="5515984at2"/>
<evidence type="ECO:0000313" key="1">
    <source>
        <dbReference type="EMBL" id="KJF17765.1"/>
    </source>
</evidence>
<dbReference type="Proteomes" id="UP000032360">
    <property type="component" value="Unassembled WGS sequence"/>
</dbReference>
<dbReference type="AlphaFoldDB" id="A0A0D8HIE9"/>
<protein>
    <submittedName>
        <fullName evidence="1">Uncharacterized protein</fullName>
    </submittedName>
</protein>
<comment type="caution">
    <text evidence="1">The sequence shown here is derived from an EMBL/GenBank/DDBJ whole genome shotgun (WGS) entry which is preliminary data.</text>
</comment>
<organism evidence="1 2">
    <name type="scientific">Acidithrix ferrooxidans</name>
    <dbReference type="NCBI Taxonomy" id="1280514"/>
    <lineage>
        <taxon>Bacteria</taxon>
        <taxon>Bacillati</taxon>
        <taxon>Actinomycetota</taxon>
        <taxon>Acidimicrobiia</taxon>
        <taxon>Acidimicrobiales</taxon>
        <taxon>Acidimicrobiaceae</taxon>
        <taxon>Acidithrix</taxon>
    </lineage>
</organism>
<accession>A0A0D8HIE9</accession>
<sequence length="241" mass="25613">MRNRRSKFLVRRILLGTAILLVVIASGLYAIGKSNQTATQKALTSTIVPRTTTTTAVPATTTTVDPGTLPQTSVFPSTNSRQFITKIADLWNAITTGNPTLALPSFFPESAYVSLKTITNPASDYQTRLLGAFKLDILAAHSYLGANASTAQFIGIAVPSWSANWVTPGNCYSNTGYWHVGDSRLLYRVGNSTYSIGIASLISWRGQWYVVHMGSVASTGASGIVNNPAPGVGVFGYAGVC</sequence>
<dbReference type="RefSeq" id="WP_152625912.1">
    <property type="nucleotide sequence ID" value="NZ_JXYS01000030.1"/>
</dbReference>
<gene>
    <name evidence="1" type="ORF">AXFE_13810</name>
</gene>
<reference evidence="1 2" key="1">
    <citation type="submission" date="2015-01" db="EMBL/GenBank/DDBJ databases">
        <title>Draft genome of the acidophilic iron oxidizer Acidithrix ferrooxidans strain Py-F3.</title>
        <authorList>
            <person name="Poehlein A."/>
            <person name="Eisen S."/>
            <person name="Schloemann M."/>
            <person name="Johnson B.D."/>
            <person name="Daniel R."/>
            <person name="Muehling M."/>
        </authorList>
    </citation>
    <scope>NUCLEOTIDE SEQUENCE [LARGE SCALE GENOMIC DNA]</scope>
    <source>
        <strain evidence="1 2">Py-F3</strain>
    </source>
</reference>
<name>A0A0D8HIE9_9ACTN</name>
<dbReference type="EMBL" id="JXYS01000030">
    <property type="protein sequence ID" value="KJF17765.1"/>
    <property type="molecule type" value="Genomic_DNA"/>
</dbReference>
<proteinExistence type="predicted"/>
<evidence type="ECO:0000313" key="2">
    <source>
        <dbReference type="Proteomes" id="UP000032360"/>
    </source>
</evidence>